<reference evidence="11" key="1">
    <citation type="journal article" date="2017" name="Proc. Natl. Acad. Sci. U.S.A.">
        <title>Simulation of Deepwater Horizon oil plume reveals substrate specialization within a complex community of hydrocarbon degraders.</title>
        <authorList>
            <person name="Hu P."/>
            <person name="Dubinsky E.A."/>
            <person name="Probst A.J."/>
            <person name="Wang J."/>
            <person name="Sieber C.M.K."/>
            <person name="Tom L.M."/>
            <person name="Gardinali P."/>
            <person name="Banfield J.F."/>
            <person name="Atlas R.M."/>
            <person name="Andersen G.L."/>
        </authorList>
    </citation>
    <scope>NUCLEOTIDE SEQUENCE [LARGE SCALE GENOMIC DNA]</scope>
</reference>
<evidence type="ECO:0000256" key="4">
    <source>
        <dbReference type="ARBA" id="ARBA00022692"/>
    </source>
</evidence>
<dbReference type="PANTHER" id="PTHR30489">
    <property type="entry name" value="LIPOPROTEIN-RELEASING SYSTEM TRANSMEMBRANE PROTEIN LOLE"/>
    <property type="match status" value="1"/>
</dbReference>
<keyword evidence="6 7" id="KW-0472">Membrane</keyword>
<keyword evidence="3" id="KW-1003">Cell membrane</keyword>
<dbReference type="InterPro" id="IPR051447">
    <property type="entry name" value="Lipoprotein-release_system"/>
</dbReference>
<feature type="domain" description="ABC3 transporter permease C-terminal" evidence="8">
    <location>
        <begin position="304"/>
        <end position="432"/>
    </location>
</feature>
<dbReference type="GO" id="GO:0098797">
    <property type="term" value="C:plasma membrane protein complex"/>
    <property type="evidence" value="ECO:0007669"/>
    <property type="project" value="TreeGrafter"/>
</dbReference>
<protein>
    <submittedName>
        <fullName evidence="10">ABC transporter permease</fullName>
    </submittedName>
</protein>
<feature type="transmembrane region" description="Helical" evidence="7">
    <location>
        <begin position="343"/>
        <end position="376"/>
    </location>
</feature>
<dbReference type="InterPro" id="IPR025857">
    <property type="entry name" value="MacB_PCD"/>
</dbReference>
<dbReference type="Pfam" id="PF12704">
    <property type="entry name" value="MacB_PCD"/>
    <property type="match status" value="1"/>
</dbReference>
<evidence type="ECO:0000259" key="9">
    <source>
        <dbReference type="Pfam" id="PF12704"/>
    </source>
</evidence>
<feature type="transmembrane region" description="Helical" evidence="7">
    <location>
        <begin position="303"/>
        <end position="322"/>
    </location>
</feature>
<feature type="transmembrane region" description="Helical" evidence="7">
    <location>
        <begin position="402"/>
        <end position="425"/>
    </location>
</feature>
<evidence type="ECO:0000313" key="10">
    <source>
        <dbReference type="EMBL" id="OUR80303.1"/>
    </source>
</evidence>
<gene>
    <name evidence="10" type="ORF">A9Q75_10780</name>
</gene>
<dbReference type="InterPro" id="IPR003838">
    <property type="entry name" value="ABC3_permease_C"/>
</dbReference>
<evidence type="ECO:0000256" key="2">
    <source>
        <dbReference type="ARBA" id="ARBA00005236"/>
    </source>
</evidence>
<dbReference type="PANTHER" id="PTHR30489:SF0">
    <property type="entry name" value="LIPOPROTEIN-RELEASING SYSTEM TRANSMEMBRANE PROTEIN LOLE"/>
    <property type="match status" value="1"/>
</dbReference>
<dbReference type="AlphaFoldDB" id="A0A1Y5EC58"/>
<accession>A0A1Y5EC58</accession>
<evidence type="ECO:0000256" key="3">
    <source>
        <dbReference type="ARBA" id="ARBA00022475"/>
    </source>
</evidence>
<keyword evidence="4 7" id="KW-0812">Transmembrane</keyword>
<keyword evidence="5 7" id="KW-1133">Transmembrane helix</keyword>
<comment type="similarity">
    <text evidence="2">Belongs to the ABC-4 integral membrane protein family. LolC/E subfamily.</text>
</comment>
<evidence type="ECO:0000256" key="1">
    <source>
        <dbReference type="ARBA" id="ARBA00004651"/>
    </source>
</evidence>
<organism evidence="10 11">
    <name type="scientific">Colwellia psychrerythraea</name>
    <name type="common">Vibrio psychroerythus</name>
    <dbReference type="NCBI Taxonomy" id="28229"/>
    <lineage>
        <taxon>Bacteria</taxon>
        <taxon>Pseudomonadati</taxon>
        <taxon>Pseudomonadota</taxon>
        <taxon>Gammaproteobacteria</taxon>
        <taxon>Alteromonadales</taxon>
        <taxon>Colwelliaceae</taxon>
        <taxon>Colwellia</taxon>
    </lineage>
</organism>
<evidence type="ECO:0000256" key="6">
    <source>
        <dbReference type="ARBA" id="ARBA00023136"/>
    </source>
</evidence>
<proteinExistence type="inferred from homology"/>
<dbReference type="Pfam" id="PF02687">
    <property type="entry name" value="FtsX"/>
    <property type="match status" value="1"/>
</dbReference>
<evidence type="ECO:0000313" key="11">
    <source>
        <dbReference type="Proteomes" id="UP000243053"/>
    </source>
</evidence>
<comment type="subcellular location">
    <subcellularLocation>
        <location evidence="1">Cell membrane</location>
        <topology evidence="1">Multi-pass membrane protein</topology>
    </subcellularLocation>
</comment>
<name>A0A1Y5EC58_COLPS</name>
<sequence length="439" mass="48418">MLIVKLAFRNILRNRRRSLLTLLSMGGGFFLLCLTLSMSEGSYSNIINIFTQDHTGHVQVHKENYLERPSLYKTINHADEIITQLEQQPLVLGVAPRIYSPSLAYGKNKTFPAQVIGIDPDREAKTTRLENKISEGHYLTKEVINQITREVTNQVTREVTNQVTNLEGNQISTDGYFPAMIGFSLAKNLQLTIGDELVLISQGIDGSIANDIFEVVAIVGDVGSYERMNVYIHLSAMREFLSMQGDTSKVHELAIILSSQSEAREFAVNTQLALENKNLSVDPWQVVESSFYKSMQADKKGSYVSMGIIIFIVSIGVLNTILMGTLERTREFGVLKAIGTRPVVVFTLIMLESFVLAIISCLIGLALALPVCFWLAGVGISMPEPIDMGGIIFDTMLGEVSWFVVLLPSIVVISSTLIVSFIPAIRAAKISPLKALQAV</sequence>
<dbReference type="Proteomes" id="UP000243053">
    <property type="component" value="Unassembled WGS sequence"/>
</dbReference>
<dbReference type="EMBL" id="MAAF01000064">
    <property type="protein sequence ID" value="OUR80303.1"/>
    <property type="molecule type" value="Genomic_DNA"/>
</dbReference>
<dbReference type="GO" id="GO:0044874">
    <property type="term" value="P:lipoprotein localization to outer membrane"/>
    <property type="evidence" value="ECO:0007669"/>
    <property type="project" value="TreeGrafter"/>
</dbReference>
<feature type="domain" description="MacB-like periplasmic core" evidence="9">
    <location>
        <begin position="18"/>
        <end position="264"/>
    </location>
</feature>
<comment type="caution">
    <text evidence="10">The sequence shown here is derived from an EMBL/GenBank/DDBJ whole genome shotgun (WGS) entry which is preliminary data.</text>
</comment>
<evidence type="ECO:0000256" key="5">
    <source>
        <dbReference type="ARBA" id="ARBA00022989"/>
    </source>
</evidence>
<evidence type="ECO:0000259" key="8">
    <source>
        <dbReference type="Pfam" id="PF02687"/>
    </source>
</evidence>
<evidence type="ECO:0000256" key="7">
    <source>
        <dbReference type="SAM" id="Phobius"/>
    </source>
</evidence>